<keyword evidence="1" id="KW-0812">Transmembrane</keyword>
<proteinExistence type="predicted"/>
<accession>A0A6J6KG44</accession>
<sequence>MALRGALAGASVTSAAWKTGTGIAAARLRVFGALSSALAGAAAALSTFSLPAFALLFLTARLRGDFGSIAITVKSSTPLLM</sequence>
<protein>
    <submittedName>
        <fullName evidence="2">Unannotated protein</fullName>
    </submittedName>
</protein>
<gene>
    <name evidence="2" type="ORF">UFOPK2162_00829</name>
</gene>
<feature type="transmembrane region" description="Helical" evidence="1">
    <location>
        <begin position="35"/>
        <end position="58"/>
    </location>
</feature>
<dbReference type="AlphaFoldDB" id="A0A6J6KG44"/>
<name>A0A6J6KG44_9ZZZZ</name>
<dbReference type="EMBL" id="CAEZVZ010000116">
    <property type="protein sequence ID" value="CAB4647443.1"/>
    <property type="molecule type" value="Genomic_DNA"/>
</dbReference>
<keyword evidence="1" id="KW-1133">Transmembrane helix</keyword>
<reference evidence="2" key="1">
    <citation type="submission" date="2020-05" db="EMBL/GenBank/DDBJ databases">
        <authorList>
            <person name="Chiriac C."/>
            <person name="Salcher M."/>
            <person name="Ghai R."/>
            <person name="Kavagutti S V."/>
        </authorList>
    </citation>
    <scope>NUCLEOTIDE SEQUENCE</scope>
</reference>
<evidence type="ECO:0000256" key="1">
    <source>
        <dbReference type="SAM" id="Phobius"/>
    </source>
</evidence>
<organism evidence="2">
    <name type="scientific">freshwater metagenome</name>
    <dbReference type="NCBI Taxonomy" id="449393"/>
    <lineage>
        <taxon>unclassified sequences</taxon>
        <taxon>metagenomes</taxon>
        <taxon>ecological metagenomes</taxon>
    </lineage>
</organism>
<keyword evidence="1" id="KW-0472">Membrane</keyword>
<evidence type="ECO:0000313" key="2">
    <source>
        <dbReference type="EMBL" id="CAB4647443.1"/>
    </source>
</evidence>